<dbReference type="OrthoDB" id="14911at2759"/>
<dbReference type="KEGG" id="aprc:113864985"/>
<evidence type="ECO:0000256" key="8">
    <source>
        <dbReference type="ARBA" id="ARBA00022963"/>
    </source>
</evidence>
<dbReference type="PIRSF" id="PIRSF036470">
    <property type="entry name" value="PLD_plant"/>
    <property type="match status" value="1"/>
</dbReference>
<dbReference type="PROSITE" id="PS50035">
    <property type="entry name" value="PLD"/>
    <property type="match status" value="2"/>
</dbReference>
<evidence type="ECO:0000256" key="5">
    <source>
        <dbReference type="ARBA" id="ARBA00022737"/>
    </source>
</evidence>
<sequence>MVTMPQKSNPVVYVHGTLDLRIVEARFLPNMDLFSERIRRFFSALNTCSSSITRKRSNHHSRHRHRKIITSDPYVTVCLAGATVARTRVISNSQNPTWNERFKIPLAHPASQVEFHVKDNDMFGADLIGTATVSAEKFLTGDVISDWFPIIGSFGKPPKPDCAVRLEMKFTRCEDSDLFRPGIAPDPDRFVVRDSYFPVRHGGSVKLYQDAHVPEAMLPEVELEDGVVFEHGKCWEDICHGILEAHHLVYIVGWSIYHKVRLVREPTKPLPSGGNLNLGELLKYKSQEGLRVLLLVWDDKTSHSKFFINTTGVMQTHDEETRKFFKHSSVNCVLSPRYASSKLSIFKQQACFMLWFSSFPPTSLIFLLQVVGTLFTHHQKCVIVDSQAHGNNRKITAFVGGLDLCDGRYDTPQHRIFRDLDTVYRDDYHNPTFCAGTKGPRQPWHDLHCKIEGPAAYDILTNFEQRWRKASKWSELGQKFKRVSHWHDDSLIKLERISWILSPSESIPNDDPELWVSKEEDPQNWHVQVFRSIDSGSLKGFPKDVYQVEAQNLVCAKNLVVDKSIQTAYIHAIRSAKHFIYIENQYFVGSSFAWPSYKEAGADNLIPMELALKIVSKIRAKERFTVYIVIPMWPEGVPSSASVQEILFWQGQTMQMMYEIIARELKSMHLEDSHPLDYLNFYCLGNREKLTTEVSNSSSPSDNGETVSSSQKFRRFMIYVHAKGMIVDDEYVILGSANINQRSMAGSRDTEIAMGAYQPHHTWSKKKGHPHGQVYGYRMSLWAEHMDTTLACFKEPESLDCVKSVNKIAEENWRKYTAEDFTPLQGHLTKYPVIVNVNGKVRSIPGYEQFPDVGGKVLGSRSTLPDALTT</sequence>
<dbReference type="PANTHER" id="PTHR18896:SF60">
    <property type="entry name" value="PHOSPHOLIPASE D"/>
    <property type="match status" value="1"/>
</dbReference>
<evidence type="ECO:0000259" key="11">
    <source>
        <dbReference type="PROSITE" id="PS50004"/>
    </source>
</evidence>
<dbReference type="InterPro" id="IPR024632">
    <property type="entry name" value="PLipase_D_C"/>
</dbReference>
<dbReference type="PANTHER" id="PTHR18896">
    <property type="entry name" value="PHOSPHOLIPASE D"/>
    <property type="match status" value="1"/>
</dbReference>
<dbReference type="Gene3D" id="3.30.870.10">
    <property type="entry name" value="Endonuclease Chain A"/>
    <property type="match status" value="2"/>
</dbReference>
<dbReference type="InterPro" id="IPR015679">
    <property type="entry name" value="PLipase_D_fam"/>
</dbReference>
<dbReference type="SUPFAM" id="SSF49562">
    <property type="entry name" value="C2 domain (Calcium/lipid-binding domain, CaLB)"/>
    <property type="match status" value="1"/>
</dbReference>
<keyword evidence="4" id="KW-0479">Metal-binding</keyword>
<dbReference type="InterPro" id="IPR001736">
    <property type="entry name" value="PLipase_D/transphosphatidylase"/>
</dbReference>
<keyword evidence="9" id="KW-0443">Lipid metabolism</keyword>
<feature type="domain" description="PLD phosphodiesterase" evidence="12">
    <location>
        <begin position="373"/>
        <end position="408"/>
    </location>
</feature>
<dbReference type="Pfam" id="PF00168">
    <property type="entry name" value="C2"/>
    <property type="match status" value="1"/>
</dbReference>
<dbReference type="AlphaFoldDB" id="A0A8B8LJT4"/>
<dbReference type="InterPro" id="IPR035892">
    <property type="entry name" value="C2_domain_sf"/>
</dbReference>
<dbReference type="Pfam" id="PF12357">
    <property type="entry name" value="PLD_C"/>
    <property type="match status" value="1"/>
</dbReference>
<dbReference type="PROSITE" id="PS50004">
    <property type="entry name" value="C2"/>
    <property type="match status" value="1"/>
</dbReference>
<dbReference type="Gene3D" id="2.60.40.150">
    <property type="entry name" value="C2 domain"/>
    <property type="match status" value="1"/>
</dbReference>
<evidence type="ECO:0000256" key="2">
    <source>
        <dbReference type="ARBA" id="ARBA00001913"/>
    </source>
</evidence>
<dbReference type="InterPro" id="IPR011402">
    <property type="entry name" value="PLipase_D_pln"/>
</dbReference>
<name>A0A8B8LJT4_ABRPR</name>
<evidence type="ECO:0000256" key="10">
    <source>
        <dbReference type="PIRNR" id="PIRNR036470"/>
    </source>
</evidence>
<dbReference type="FunFam" id="3.30.870.10:FF:000027">
    <property type="entry name" value="Phospholipase D"/>
    <property type="match status" value="1"/>
</dbReference>
<evidence type="ECO:0000313" key="13">
    <source>
        <dbReference type="Proteomes" id="UP000694853"/>
    </source>
</evidence>
<dbReference type="GeneID" id="113864985"/>
<organism evidence="13 14">
    <name type="scientific">Abrus precatorius</name>
    <name type="common">Indian licorice</name>
    <name type="synonym">Glycine abrus</name>
    <dbReference type="NCBI Taxonomy" id="3816"/>
    <lineage>
        <taxon>Eukaryota</taxon>
        <taxon>Viridiplantae</taxon>
        <taxon>Streptophyta</taxon>
        <taxon>Embryophyta</taxon>
        <taxon>Tracheophyta</taxon>
        <taxon>Spermatophyta</taxon>
        <taxon>Magnoliopsida</taxon>
        <taxon>eudicotyledons</taxon>
        <taxon>Gunneridae</taxon>
        <taxon>Pentapetalae</taxon>
        <taxon>rosids</taxon>
        <taxon>fabids</taxon>
        <taxon>Fabales</taxon>
        <taxon>Fabaceae</taxon>
        <taxon>Papilionoideae</taxon>
        <taxon>50 kb inversion clade</taxon>
        <taxon>NPAAA clade</taxon>
        <taxon>indigoferoid/millettioid clade</taxon>
        <taxon>Abreae</taxon>
        <taxon>Abrus</taxon>
    </lineage>
</organism>
<reference evidence="14" key="2">
    <citation type="submission" date="2025-08" db="UniProtKB">
        <authorList>
            <consortium name="RefSeq"/>
        </authorList>
    </citation>
    <scope>IDENTIFICATION</scope>
    <source>
        <tissue evidence="14">Young leaves</tissue>
    </source>
</reference>
<dbReference type="GO" id="GO:0005886">
    <property type="term" value="C:plasma membrane"/>
    <property type="evidence" value="ECO:0007669"/>
    <property type="project" value="TreeGrafter"/>
</dbReference>
<dbReference type="EC" id="3.1.4.4" evidence="10"/>
<evidence type="ECO:0000256" key="9">
    <source>
        <dbReference type="ARBA" id="ARBA00023098"/>
    </source>
</evidence>
<dbReference type="FunFam" id="3.30.870.10:FF:000025">
    <property type="entry name" value="Phospholipase D delta"/>
    <property type="match status" value="1"/>
</dbReference>
<feature type="domain" description="C2" evidence="11">
    <location>
        <begin position="1"/>
        <end position="148"/>
    </location>
</feature>
<keyword evidence="8 10" id="KW-0442">Lipid degradation</keyword>
<feature type="domain" description="PLD phosphodiesterase" evidence="12">
    <location>
        <begin position="716"/>
        <end position="743"/>
    </location>
</feature>
<dbReference type="Proteomes" id="UP000694853">
    <property type="component" value="Unplaced"/>
</dbReference>
<dbReference type="SUPFAM" id="SSF56024">
    <property type="entry name" value="Phospholipase D/nuclease"/>
    <property type="match status" value="2"/>
</dbReference>
<keyword evidence="7 10" id="KW-0106">Calcium</keyword>
<evidence type="ECO:0000256" key="1">
    <source>
        <dbReference type="ARBA" id="ARBA00000798"/>
    </source>
</evidence>
<keyword evidence="13" id="KW-1185">Reference proteome</keyword>
<evidence type="ECO:0000256" key="6">
    <source>
        <dbReference type="ARBA" id="ARBA00022801"/>
    </source>
</evidence>
<comment type="cofactor">
    <cofactor evidence="2 10">
        <name>Ca(2+)</name>
        <dbReference type="ChEBI" id="CHEBI:29108"/>
    </cofactor>
</comment>
<evidence type="ECO:0000256" key="4">
    <source>
        <dbReference type="ARBA" id="ARBA00022723"/>
    </source>
</evidence>
<dbReference type="GO" id="GO:0004630">
    <property type="term" value="F:phospholipase D activity"/>
    <property type="evidence" value="ECO:0007669"/>
    <property type="project" value="UniProtKB-EC"/>
</dbReference>
<evidence type="ECO:0000256" key="3">
    <source>
        <dbReference type="ARBA" id="ARBA00010683"/>
    </source>
</evidence>
<evidence type="ECO:0000259" key="12">
    <source>
        <dbReference type="PROSITE" id="PS50035"/>
    </source>
</evidence>
<evidence type="ECO:0000313" key="14">
    <source>
        <dbReference type="RefSeq" id="XP_027355074.1"/>
    </source>
</evidence>
<protein>
    <recommendedName>
        <fullName evidence="10">Phospholipase D</fullName>
        <ecNumber evidence="10">3.1.4.4</ecNumber>
    </recommendedName>
</protein>
<dbReference type="SMART" id="SM00155">
    <property type="entry name" value="PLDc"/>
    <property type="match status" value="2"/>
</dbReference>
<keyword evidence="6 10" id="KW-0378">Hydrolase</keyword>
<dbReference type="GO" id="GO:0009395">
    <property type="term" value="P:phospholipid catabolic process"/>
    <property type="evidence" value="ECO:0007669"/>
    <property type="project" value="TreeGrafter"/>
</dbReference>
<dbReference type="GO" id="GO:0046470">
    <property type="term" value="P:phosphatidylcholine metabolic process"/>
    <property type="evidence" value="ECO:0007669"/>
    <property type="project" value="InterPro"/>
</dbReference>
<evidence type="ECO:0000256" key="7">
    <source>
        <dbReference type="ARBA" id="ARBA00022837"/>
    </source>
</evidence>
<dbReference type="Pfam" id="PF00614">
    <property type="entry name" value="PLDc"/>
    <property type="match status" value="1"/>
</dbReference>
<gene>
    <name evidence="14" type="primary">LOC113864985</name>
</gene>
<comment type="similarity">
    <text evidence="3 10">Belongs to the phospholipase D family. C2-PLD subfamily.</text>
</comment>
<proteinExistence type="inferred from homology"/>
<reference evidence="13" key="1">
    <citation type="journal article" date="2019" name="Toxins">
        <title>Detection of Abrin-Like and Prepropulchellin-Like Toxin Genes and Transcripts Using Whole Genome Sequencing and Full-Length Transcript Sequencing of Abrus precatorius.</title>
        <authorList>
            <person name="Hovde B.T."/>
            <person name="Daligault H.E."/>
            <person name="Hanschen E.R."/>
            <person name="Kunde Y.A."/>
            <person name="Johnson M.B."/>
            <person name="Starkenburg S.R."/>
            <person name="Johnson S.L."/>
        </authorList>
    </citation>
    <scope>NUCLEOTIDE SEQUENCE [LARGE SCALE GENOMIC DNA]</scope>
</reference>
<comment type="function">
    <text evidence="10">Hydrolyzes glycerol-phospholipids at the terminal phosphodiesteric bond.</text>
</comment>
<dbReference type="RefSeq" id="XP_027355074.1">
    <property type="nucleotide sequence ID" value="XM_027499273.1"/>
</dbReference>
<accession>A0A8B8LJT4</accession>
<dbReference type="SMART" id="SM00239">
    <property type="entry name" value="C2"/>
    <property type="match status" value="1"/>
</dbReference>
<keyword evidence="5" id="KW-0677">Repeat</keyword>
<dbReference type="InterPro" id="IPR000008">
    <property type="entry name" value="C2_dom"/>
</dbReference>
<comment type="catalytic activity">
    <reaction evidence="1 10">
        <text>a 1,2-diacyl-sn-glycero-3-phosphocholine + H2O = a 1,2-diacyl-sn-glycero-3-phosphate + choline + H(+)</text>
        <dbReference type="Rhea" id="RHEA:14445"/>
        <dbReference type="ChEBI" id="CHEBI:15354"/>
        <dbReference type="ChEBI" id="CHEBI:15377"/>
        <dbReference type="ChEBI" id="CHEBI:15378"/>
        <dbReference type="ChEBI" id="CHEBI:57643"/>
        <dbReference type="ChEBI" id="CHEBI:58608"/>
        <dbReference type="EC" id="3.1.4.4"/>
    </reaction>
</comment>
<dbReference type="GO" id="GO:0005509">
    <property type="term" value="F:calcium ion binding"/>
    <property type="evidence" value="ECO:0007669"/>
    <property type="project" value="InterPro"/>
</dbReference>
<dbReference type="CDD" id="cd04015">
    <property type="entry name" value="C2_plant_PLD"/>
    <property type="match status" value="1"/>
</dbReference>